<name>A0A1Y2JRK7_BRAJP</name>
<dbReference type="CDD" id="cd00431">
    <property type="entry name" value="cysteine_hydrolases"/>
    <property type="match status" value="1"/>
</dbReference>
<sequence length="213" mass="23518">MELTRETIWSAIRIEPKKTAVLVVDLQNAEVSEEVQLKYPDYVDRIKRLVVPNVRRLLDAARSNGVEVIYTTIESLTQDGRDRSVLHKLVNLHVPKGSWGAKVLTEIAPVGDEIVLPKTGSGVFNTTVLEYVLRNIGIEAVIVVGVLTDQCIDMALRDGADRGFLMICASDACTSYTESRHENALRAQYRPVKIATTTDLVLELTGKATSTNP</sequence>
<accession>A0A1Y2JRK7</accession>
<dbReference type="Gene3D" id="3.40.50.850">
    <property type="entry name" value="Isochorismatase-like"/>
    <property type="match status" value="1"/>
</dbReference>
<evidence type="ECO:0000259" key="2">
    <source>
        <dbReference type="Pfam" id="PF00857"/>
    </source>
</evidence>
<dbReference type="InterPro" id="IPR036380">
    <property type="entry name" value="Isochorismatase-like_sf"/>
</dbReference>
<comment type="caution">
    <text evidence="3">The sequence shown here is derived from an EMBL/GenBank/DDBJ whole genome shotgun (WGS) entry which is preliminary data.</text>
</comment>
<evidence type="ECO:0000313" key="3">
    <source>
        <dbReference type="EMBL" id="OSJ34158.1"/>
    </source>
</evidence>
<keyword evidence="1" id="KW-0378">Hydrolase</keyword>
<evidence type="ECO:0000256" key="1">
    <source>
        <dbReference type="ARBA" id="ARBA00022801"/>
    </source>
</evidence>
<protein>
    <recommendedName>
        <fullName evidence="2">Isochorismatase-like domain-containing protein</fullName>
    </recommendedName>
</protein>
<dbReference type="AlphaFoldDB" id="A0A1Y2JRK7"/>
<dbReference type="GO" id="GO:0016787">
    <property type="term" value="F:hydrolase activity"/>
    <property type="evidence" value="ECO:0007669"/>
    <property type="project" value="UniProtKB-KW"/>
</dbReference>
<dbReference type="InterPro" id="IPR000868">
    <property type="entry name" value="Isochorismatase-like_dom"/>
</dbReference>
<dbReference type="SUPFAM" id="SSF52499">
    <property type="entry name" value="Isochorismatase-like hydrolases"/>
    <property type="match status" value="1"/>
</dbReference>
<gene>
    <name evidence="3" type="ORF">BSZ19_13385</name>
</gene>
<dbReference type="Proteomes" id="UP000193335">
    <property type="component" value="Unassembled WGS sequence"/>
</dbReference>
<dbReference type="PANTHER" id="PTHR43540:SF1">
    <property type="entry name" value="ISOCHORISMATASE HYDROLASE"/>
    <property type="match status" value="1"/>
</dbReference>
<proteinExistence type="predicted"/>
<dbReference type="EMBL" id="NAFL01000235">
    <property type="protein sequence ID" value="OSJ34158.1"/>
    <property type="molecule type" value="Genomic_DNA"/>
</dbReference>
<dbReference type="InterPro" id="IPR050272">
    <property type="entry name" value="Isochorismatase-like_hydrls"/>
</dbReference>
<organism evidence="3 4">
    <name type="scientific">Bradyrhizobium japonicum</name>
    <dbReference type="NCBI Taxonomy" id="375"/>
    <lineage>
        <taxon>Bacteria</taxon>
        <taxon>Pseudomonadati</taxon>
        <taxon>Pseudomonadota</taxon>
        <taxon>Alphaproteobacteria</taxon>
        <taxon>Hyphomicrobiales</taxon>
        <taxon>Nitrobacteraceae</taxon>
        <taxon>Bradyrhizobium</taxon>
    </lineage>
</organism>
<evidence type="ECO:0000313" key="4">
    <source>
        <dbReference type="Proteomes" id="UP000193335"/>
    </source>
</evidence>
<feature type="domain" description="Isochorismatase-like" evidence="2">
    <location>
        <begin position="19"/>
        <end position="189"/>
    </location>
</feature>
<dbReference type="Pfam" id="PF00857">
    <property type="entry name" value="Isochorismatase"/>
    <property type="match status" value="1"/>
</dbReference>
<dbReference type="PANTHER" id="PTHR43540">
    <property type="entry name" value="PEROXYUREIDOACRYLATE/UREIDOACRYLATE AMIDOHYDROLASE-RELATED"/>
    <property type="match status" value="1"/>
</dbReference>
<reference evidence="3 4" key="1">
    <citation type="submission" date="2017-03" db="EMBL/GenBank/DDBJ databases">
        <title>Whole genome sequences of fourteen strains of Bradyrhizobium canariense and one strain of Bradyrhizobium japonicum isolated from Lupinus (Papilionoideae: Genisteae) species in Algeria.</title>
        <authorList>
            <person name="Crovadore J."/>
            <person name="Chekireb D."/>
            <person name="Brachmann A."/>
            <person name="Chablais R."/>
            <person name="Cochard B."/>
            <person name="Lefort F."/>
        </authorList>
    </citation>
    <scope>NUCLEOTIDE SEQUENCE [LARGE SCALE GENOMIC DNA]</scope>
    <source>
        <strain evidence="3 4">UBMA197</strain>
    </source>
</reference>